<dbReference type="Pfam" id="PF02472">
    <property type="entry name" value="ExbD"/>
    <property type="match status" value="1"/>
</dbReference>
<evidence type="ECO:0000256" key="8">
    <source>
        <dbReference type="SAM" id="MobiDB-lite"/>
    </source>
</evidence>
<protein>
    <submittedName>
        <fullName evidence="10">Biopolymer transport protein ExbD</fullName>
    </submittedName>
</protein>
<evidence type="ECO:0000313" key="10">
    <source>
        <dbReference type="EMBL" id="SMP56523.1"/>
    </source>
</evidence>
<sequence length="157" mass="17319">MMPLPSQANGDVPPRAKRDNGELDMTPMVDVTFLLLIFFMVTASFSLQRSIAMPRQMSDQPSPNPSVEPNVELESIQLEIDDEGAFLVLTPDWEREPTGKQNLVAALKEAVAASHDNLKLDIRVHENAQLQRLVDGMDAGTITGFQAIQITEVNGFD</sequence>
<dbReference type="PANTHER" id="PTHR30558:SF3">
    <property type="entry name" value="BIOPOLYMER TRANSPORT PROTEIN EXBD-RELATED"/>
    <property type="match status" value="1"/>
</dbReference>
<evidence type="ECO:0000256" key="3">
    <source>
        <dbReference type="ARBA" id="ARBA00022475"/>
    </source>
</evidence>
<dbReference type="InterPro" id="IPR003400">
    <property type="entry name" value="ExbD"/>
</dbReference>
<comment type="caution">
    <text evidence="10">The sequence shown here is derived from an EMBL/GenBank/DDBJ whole genome shotgun (WGS) entry which is preliminary data.</text>
</comment>
<gene>
    <name evidence="10" type="ORF">SAMN06265222_105170</name>
</gene>
<keyword evidence="7" id="KW-0813">Transport</keyword>
<proteinExistence type="inferred from homology"/>
<keyword evidence="3" id="KW-1003">Cell membrane</keyword>
<evidence type="ECO:0000256" key="5">
    <source>
        <dbReference type="ARBA" id="ARBA00022989"/>
    </source>
</evidence>
<evidence type="ECO:0000256" key="6">
    <source>
        <dbReference type="ARBA" id="ARBA00023136"/>
    </source>
</evidence>
<accession>A0ABY1Q3A0</accession>
<reference evidence="10 11" key="1">
    <citation type="submission" date="2017-05" db="EMBL/GenBank/DDBJ databases">
        <authorList>
            <person name="Varghese N."/>
            <person name="Submissions S."/>
        </authorList>
    </citation>
    <scope>NUCLEOTIDE SEQUENCE [LARGE SCALE GENOMIC DNA]</scope>
    <source>
        <strain evidence="10 11">DSM 25457</strain>
    </source>
</reference>
<keyword evidence="7" id="KW-0653">Protein transport</keyword>
<keyword evidence="5 9" id="KW-1133">Transmembrane helix</keyword>
<evidence type="ECO:0000256" key="2">
    <source>
        <dbReference type="ARBA" id="ARBA00005811"/>
    </source>
</evidence>
<evidence type="ECO:0000256" key="7">
    <source>
        <dbReference type="RuleBase" id="RU003879"/>
    </source>
</evidence>
<feature type="transmembrane region" description="Helical" evidence="9">
    <location>
        <begin position="28"/>
        <end position="47"/>
    </location>
</feature>
<dbReference type="EMBL" id="FXUG01000005">
    <property type="protein sequence ID" value="SMP56523.1"/>
    <property type="molecule type" value="Genomic_DNA"/>
</dbReference>
<evidence type="ECO:0000256" key="4">
    <source>
        <dbReference type="ARBA" id="ARBA00022692"/>
    </source>
</evidence>
<keyword evidence="6 9" id="KW-0472">Membrane</keyword>
<keyword evidence="4 7" id="KW-0812">Transmembrane</keyword>
<keyword evidence="11" id="KW-1185">Reference proteome</keyword>
<dbReference type="RefSeq" id="WP_283432635.1">
    <property type="nucleotide sequence ID" value="NZ_FXUG01000005.1"/>
</dbReference>
<evidence type="ECO:0000256" key="9">
    <source>
        <dbReference type="SAM" id="Phobius"/>
    </source>
</evidence>
<evidence type="ECO:0000256" key="1">
    <source>
        <dbReference type="ARBA" id="ARBA00004162"/>
    </source>
</evidence>
<name>A0ABY1Q3A0_9BACT</name>
<comment type="similarity">
    <text evidence="2 7">Belongs to the ExbD/TolR family.</text>
</comment>
<comment type="subcellular location">
    <subcellularLocation>
        <location evidence="1">Cell membrane</location>
        <topology evidence="1">Single-pass membrane protein</topology>
    </subcellularLocation>
    <subcellularLocation>
        <location evidence="7">Cell membrane</location>
        <topology evidence="7">Single-pass type II membrane protein</topology>
    </subcellularLocation>
</comment>
<feature type="region of interest" description="Disordered" evidence="8">
    <location>
        <begin position="1"/>
        <end position="22"/>
    </location>
</feature>
<dbReference type="Proteomes" id="UP001158067">
    <property type="component" value="Unassembled WGS sequence"/>
</dbReference>
<dbReference type="PANTHER" id="PTHR30558">
    <property type="entry name" value="EXBD MEMBRANE COMPONENT OF PMF-DRIVEN MACROMOLECULE IMPORT SYSTEM"/>
    <property type="match status" value="1"/>
</dbReference>
<evidence type="ECO:0000313" key="11">
    <source>
        <dbReference type="Proteomes" id="UP001158067"/>
    </source>
</evidence>
<organism evidence="10 11">
    <name type="scientific">Neorhodopirellula lusitana</name>
    <dbReference type="NCBI Taxonomy" id="445327"/>
    <lineage>
        <taxon>Bacteria</taxon>
        <taxon>Pseudomonadati</taxon>
        <taxon>Planctomycetota</taxon>
        <taxon>Planctomycetia</taxon>
        <taxon>Pirellulales</taxon>
        <taxon>Pirellulaceae</taxon>
        <taxon>Neorhodopirellula</taxon>
    </lineage>
</organism>